<organism evidence="5 6">
    <name type="scientific">Danionella cerebrum</name>
    <dbReference type="NCBI Taxonomy" id="2873325"/>
    <lineage>
        <taxon>Eukaryota</taxon>
        <taxon>Metazoa</taxon>
        <taxon>Chordata</taxon>
        <taxon>Craniata</taxon>
        <taxon>Vertebrata</taxon>
        <taxon>Euteleostomi</taxon>
        <taxon>Actinopterygii</taxon>
        <taxon>Neopterygii</taxon>
        <taxon>Teleostei</taxon>
        <taxon>Ostariophysi</taxon>
        <taxon>Cypriniformes</taxon>
        <taxon>Danionidae</taxon>
        <taxon>Danioninae</taxon>
        <taxon>Danionella</taxon>
    </lineage>
</organism>
<evidence type="ECO:0000256" key="1">
    <source>
        <dbReference type="ARBA" id="ARBA00022737"/>
    </source>
</evidence>
<dbReference type="InterPro" id="IPR016024">
    <property type="entry name" value="ARM-type_fold"/>
</dbReference>
<comment type="caution">
    <text evidence="5">The sequence shown here is derived from an EMBL/GenBank/DDBJ whole genome shotgun (WGS) entry which is preliminary data.</text>
</comment>
<evidence type="ECO:0000313" key="6">
    <source>
        <dbReference type="Proteomes" id="UP000316079"/>
    </source>
</evidence>
<dbReference type="SMART" id="SM00028">
    <property type="entry name" value="TPR"/>
    <property type="match status" value="3"/>
</dbReference>
<dbReference type="Gene3D" id="1.25.40.10">
    <property type="entry name" value="Tetratricopeptide repeat domain"/>
    <property type="match status" value="1"/>
</dbReference>
<dbReference type="OrthoDB" id="629492at2759"/>
<keyword evidence="6" id="KW-1185">Reference proteome</keyword>
<evidence type="ECO:0000313" key="5">
    <source>
        <dbReference type="EMBL" id="TRY66443.1"/>
    </source>
</evidence>
<evidence type="ECO:0000256" key="2">
    <source>
        <dbReference type="ARBA" id="ARBA00022803"/>
    </source>
</evidence>
<keyword evidence="4" id="KW-0175">Coiled coil</keyword>
<dbReference type="SUPFAM" id="SSF48452">
    <property type="entry name" value="TPR-like"/>
    <property type="match status" value="1"/>
</dbReference>
<dbReference type="GO" id="GO:0005813">
    <property type="term" value="C:centrosome"/>
    <property type="evidence" value="ECO:0007669"/>
    <property type="project" value="TreeGrafter"/>
</dbReference>
<keyword evidence="2 3" id="KW-0802">TPR repeat</keyword>
<reference evidence="5 6" key="1">
    <citation type="journal article" date="2019" name="Sci. Data">
        <title>Hybrid genome assembly and annotation of Danionella translucida.</title>
        <authorList>
            <person name="Kadobianskyi M."/>
            <person name="Schulze L."/>
            <person name="Schuelke M."/>
            <person name="Judkewitz B."/>
        </authorList>
    </citation>
    <scope>NUCLEOTIDE SEQUENCE [LARGE SCALE GENOMIC DNA]</scope>
    <source>
        <strain evidence="5 6">Bolton</strain>
    </source>
</reference>
<dbReference type="InterPro" id="IPR013105">
    <property type="entry name" value="TPR_2"/>
</dbReference>
<feature type="coiled-coil region" evidence="4">
    <location>
        <begin position="83"/>
        <end position="110"/>
    </location>
</feature>
<dbReference type="GO" id="GO:0070286">
    <property type="term" value="P:axonemal dynein complex assembly"/>
    <property type="evidence" value="ECO:0007669"/>
    <property type="project" value="TreeGrafter"/>
</dbReference>
<name>A0A553NLX5_9TELE</name>
<sequence>MTLNESDDLEKFLRNIDQIDELVKEFNSTDVSCQEKAIVKADQLISSLEQNKSQKTSINKTILNPNAPQNIKNERRQSQENFLRTLEKDAEERNQRRKIKEKTANALREQGNEAFSQGDYETAARFYTEGLEQLRDMQTLYTNRALAFIKLKRYKEAISDCEWALRCNEKCIKAYIHMGKSHLALKDFSQARTCYQKLLEIEPQRETMVRAYLAQVDVEEKEVLQEKAAWEEMQKATEQATAITVLLKKLTRPNQIDLYYCGGLELLSQAIRDTTGQTLLRLNNGFDIIKDNFLSCISLNSKEPCAADLCTSIIKLWRTACSGNEQNQQLLLECSTARQHLLQMLASPVPEIQRESLALLCMCSQTQRGRELLTDKLYSHQMVEELVSSVCRDSSSTSAMTLLQNLAADKKFKILSREHFTDVFALRLEHLLSNTMTSDSKTLASMISLIGSLALDDVINKDLVGREEFWRCSLQSMMQCVGCEYTSVLYALLGLLINLASKTSPVMQDHAVLFSRRCLELLSDSSGGVITRACGLMSALLPKSSDATQEVVQNDGVKKLLRILKAGGEMSSRYSIKALTVCTASTPQACEELVKLDKRLQTLRKLLGGTDELVVGNAALCLGHCLKVEGAASGLLGTDCVPLLLRWAAGDSKRAAVQQNAAITLGKLCKVEPRHKGKLRELHGLEVLHSR</sequence>
<evidence type="ECO:0000256" key="4">
    <source>
        <dbReference type="SAM" id="Coils"/>
    </source>
</evidence>
<proteinExistence type="predicted"/>
<evidence type="ECO:0000256" key="3">
    <source>
        <dbReference type="PROSITE-ProRule" id="PRU00339"/>
    </source>
</evidence>
<dbReference type="PANTHER" id="PTHR46540">
    <property type="entry name" value="TETRATRICOPEPTIDE REPEAT PROTEIN 12"/>
    <property type="match status" value="1"/>
</dbReference>
<dbReference type="PROSITE" id="PS50005">
    <property type="entry name" value="TPR"/>
    <property type="match status" value="1"/>
</dbReference>
<dbReference type="InterPro" id="IPR019734">
    <property type="entry name" value="TPR_rpt"/>
</dbReference>
<dbReference type="Pfam" id="PF07719">
    <property type="entry name" value="TPR_2"/>
    <property type="match status" value="1"/>
</dbReference>
<dbReference type="PANTHER" id="PTHR46540:SF1">
    <property type="entry name" value="TETRATRICOPEPTIDE REPEAT PROTEIN 12"/>
    <property type="match status" value="1"/>
</dbReference>
<dbReference type="InterPro" id="IPR043195">
    <property type="entry name" value="TTC12"/>
</dbReference>
<protein>
    <submittedName>
        <fullName evidence="5">Uncharacterized protein</fullName>
    </submittedName>
</protein>
<dbReference type="GO" id="GO:0005737">
    <property type="term" value="C:cytoplasm"/>
    <property type="evidence" value="ECO:0007669"/>
    <property type="project" value="TreeGrafter"/>
</dbReference>
<dbReference type="EMBL" id="SRMA01026846">
    <property type="protein sequence ID" value="TRY66443.1"/>
    <property type="molecule type" value="Genomic_DNA"/>
</dbReference>
<dbReference type="Pfam" id="PF13181">
    <property type="entry name" value="TPR_8"/>
    <property type="match status" value="1"/>
</dbReference>
<feature type="repeat" description="TPR" evidence="3">
    <location>
        <begin position="172"/>
        <end position="205"/>
    </location>
</feature>
<dbReference type="InterPro" id="IPR011989">
    <property type="entry name" value="ARM-like"/>
</dbReference>
<dbReference type="Proteomes" id="UP000316079">
    <property type="component" value="Unassembled WGS sequence"/>
</dbReference>
<dbReference type="Gene3D" id="1.25.10.10">
    <property type="entry name" value="Leucine-rich Repeat Variant"/>
    <property type="match status" value="2"/>
</dbReference>
<keyword evidence="1" id="KW-0677">Repeat</keyword>
<gene>
    <name evidence="5" type="ORF">DNTS_025736</name>
</gene>
<dbReference type="InterPro" id="IPR011990">
    <property type="entry name" value="TPR-like_helical_dom_sf"/>
</dbReference>
<dbReference type="SUPFAM" id="SSF48371">
    <property type="entry name" value="ARM repeat"/>
    <property type="match status" value="1"/>
</dbReference>
<dbReference type="GO" id="GO:0007288">
    <property type="term" value="P:sperm axoneme assembly"/>
    <property type="evidence" value="ECO:0007669"/>
    <property type="project" value="TreeGrafter"/>
</dbReference>
<accession>A0A553NLX5</accession>
<dbReference type="AlphaFoldDB" id="A0A553NLX5"/>
<dbReference type="STRING" id="623744.A0A553NLX5"/>